<dbReference type="InterPro" id="IPR045073">
    <property type="entry name" value="Omega/Tau-like"/>
</dbReference>
<keyword evidence="7" id="KW-1185">Reference proteome</keyword>
<dbReference type="InterPro" id="IPR036249">
    <property type="entry name" value="Thioredoxin-like_sf"/>
</dbReference>
<dbReference type="PROSITE" id="PS50405">
    <property type="entry name" value="GST_CTER"/>
    <property type="match status" value="3"/>
</dbReference>
<dbReference type="CDD" id="cd03058">
    <property type="entry name" value="GST_N_Tau"/>
    <property type="match status" value="4"/>
</dbReference>
<dbReference type="EC" id="2.5.1.18" evidence="1"/>
<comment type="catalytic activity">
    <reaction evidence="3">
        <text>RX + glutathione = an S-substituted glutathione + a halide anion + H(+)</text>
        <dbReference type="Rhea" id="RHEA:16437"/>
        <dbReference type="ChEBI" id="CHEBI:15378"/>
        <dbReference type="ChEBI" id="CHEBI:16042"/>
        <dbReference type="ChEBI" id="CHEBI:17792"/>
        <dbReference type="ChEBI" id="CHEBI:57925"/>
        <dbReference type="ChEBI" id="CHEBI:90779"/>
        <dbReference type="EC" id="2.5.1.18"/>
    </reaction>
</comment>
<dbReference type="SUPFAM" id="SSF47616">
    <property type="entry name" value="GST C-terminal domain-like"/>
    <property type="match status" value="3"/>
</dbReference>
<evidence type="ECO:0000313" key="6">
    <source>
        <dbReference type="EMBL" id="RWR74843.1"/>
    </source>
</evidence>
<dbReference type="InterPro" id="IPR036282">
    <property type="entry name" value="Glutathione-S-Trfase_C_sf"/>
</dbReference>
<dbReference type="GO" id="GO:0004364">
    <property type="term" value="F:glutathione transferase activity"/>
    <property type="evidence" value="ECO:0007669"/>
    <property type="project" value="UniProtKB-EC"/>
</dbReference>
<evidence type="ECO:0000256" key="2">
    <source>
        <dbReference type="ARBA" id="ARBA00022679"/>
    </source>
</evidence>
<dbReference type="SFLD" id="SFLDS00019">
    <property type="entry name" value="Glutathione_Transferase_(cytos"/>
    <property type="match status" value="4"/>
</dbReference>
<gene>
    <name evidence="6" type="ORF">CKAN_00319100</name>
</gene>
<dbReference type="InterPro" id="IPR004045">
    <property type="entry name" value="Glutathione_S-Trfase_N"/>
</dbReference>
<feature type="domain" description="GST N-terminal" evidence="4">
    <location>
        <begin position="299"/>
        <end position="378"/>
    </location>
</feature>
<name>A0A3S3PXM7_9MAGN</name>
<dbReference type="InterPro" id="IPR004046">
    <property type="entry name" value="GST_C"/>
</dbReference>
<comment type="caution">
    <text evidence="6">The sequence shown here is derived from an EMBL/GenBank/DDBJ whole genome shotgun (WGS) entry which is preliminary data.</text>
</comment>
<dbReference type="FunFam" id="3.40.30.10:FF:000014">
    <property type="entry name" value="Tau class glutathione S-transferase"/>
    <property type="match status" value="2"/>
</dbReference>
<evidence type="ECO:0000313" key="7">
    <source>
        <dbReference type="Proteomes" id="UP000283530"/>
    </source>
</evidence>
<dbReference type="EMBL" id="QPKB01000001">
    <property type="protein sequence ID" value="RWR74843.1"/>
    <property type="molecule type" value="Genomic_DNA"/>
</dbReference>
<feature type="domain" description="GST N-terminal" evidence="4">
    <location>
        <begin position="526"/>
        <end position="605"/>
    </location>
</feature>
<keyword evidence="2 6" id="KW-0808">Transferase</keyword>
<organism evidence="6 7">
    <name type="scientific">Cinnamomum micranthum f. kanehirae</name>
    <dbReference type="NCBI Taxonomy" id="337451"/>
    <lineage>
        <taxon>Eukaryota</taxon>
        <taxon>Viridiplantae</taxon>
        <taxon>Streptophyta</taxon>
        <taxon>Embryophyta</taxon>
        <taxon>Tracheophyta</taxon>
        <taxon>Spermatophyta</taxon>
        <taxon>Magnoliopsida</taxon>
        <taxon>Magnoliidae</taxon>
        <taxon>Laurales</taxon>
        <taxon>Lauraceae</taxon>
        <taxon>Cinnamomum</taxon>
    </lineage>
</organism>
<dbReference type="PANTHER" id="PTHR11260">
    <property type="entry name" value="GLUTATHIONE S-TRANSFERASE, GST, SUPERFAMILY, GST DOMAIN CONTAINING"/>
    <property type="match status" value="1"/>
</dbReference>
<dbReference type="GO" id="GO:0006749">
    <property type="term" value="P:glutathione metabolic process"/>
    <property type="evidence" value="ECO:0007669"/>
    <property type="project" value="InterPro"/>
</dbReference>
<accession>A0A3S3PXM7</accession>
<dbReference type="FunFam" id="1.20.1050.10:FF:000012">
    <property type="entry name" value="Tau class glutathione S-transferase"/>
    <property type="match status" value="2"/>
</dbReference>
<dbReference type="AlphaFoldDB" id="A0A3S3PXM7"/>
<dbReference type="STRING" id="337451.A0A3S3PXM7"/>
<dbReference type="CDD" id="cd03185">
    <property type="entry name" value="GST_C_Tau"/>
    <property type="match status" value="3"/>
</dbReference>
<dbReference type="SFLD" id="SFLDG00358">
    <property type="entry name" value="Main_(cytGST)"/>
    <property type="match status" value="4"/>
</dbReference>
<dbReference type="PANTHER" id="PTHR11260:SF676">
    <property type="entry name" value="GLUTATHIONE S-TRANSFERASE U8"/>
    <property type="match status" value="1"/>
</dbReference>
<feature type="domain" description="GST N-terminal" evidence="4">
    <location>
        <begin position="174"/>
        <end position="253"/>
    </location>
</feature>
<feature type="domain" description="GST C-terminal" evidence="5">
    <location>
        <begin position="89"/>
        <end position="221"/>
    </location>
</feature>
<evidence type="ECO:0000259" key="5">
    <source>
        <dbReference type="PROSITE" id="PS50405"/>
    </source>
</evidence>
<dbReference type="SFLD" id="SFLDG01152">
    <property type="entry name" value="Main.3:_Omega-_and_Tau-like"/>
    <property type="match status" value="3"/>
</dbReference>
<proteinExistence type="predicted"/>
<dbReference type="FunFam" id="3.40.30.10:FF:000197">
    <property type="entry name" value="Glutathione S-transferase U10"/>
    <property type="match status" value="2"/>
</dbReference>
<sequence>MAGDGVKLLGMWASPLALKIEWALKLKGIEYEYVDEDLYNKSERLLKYNPIHKKIPVLLHGDKPLPESLIILEYIDETWKENYPLLPEDPYERAMARFWAKYNDEKPWLTVFGAFSKTGEEKVKAVKEAQETLKPLEELLKGKRFFGGQTIGYLDIALGWLAIWVPLIEEILGDGVKLLGMWASPLALKIEWALKLKGIEYEYVDEDLHNKSERLLKYNPIHKKIPVLLHGDKPLPESLIILEYIDETWKENYPLLPEDPYERAMARFWAKYNDDKYMYGRTTKPKNNLKKKKKKMAGDGVKLLGMWVSPFVHRIELALKLKGIEYEYIEEDLVNKSDRLLKYNPIHKKVPVLLHGDKPLTESLIILEYIDETWKENYPLLPEDPYERAMVRFWANYTDEKPWLTIIGAFAKTTEEQMKTLKEAQESLKPLEELLKGKRFFGGETLGYLDIVIGWIAFLGPAYEELLGLTYVDPNSMPLLHAWCQEFTNVPLVKEGLPPREKLLPYLKYIREKLIGKKKEKKMAVDGVKLLGMWASPLVRRIELALKLKGIEYEYIEEDLVNKSERLLKCNPIHKKVPVLLHGDKPLPESLIILEYIDETWKKNYPLLPEDPFERAMARFWAKYTDEKPWLSIVGTFSKTGEEQMKTLNEAQESLKPLEELLKGKRFFGGETIGYLDIVIGCIAVLVPLLEEILGLTYIDPNAMPLFHAWSQEFTNVPLVKERLPPREKMVHYLKAFREGLISS</sequence>
<dbReference type="SUPFAM" id="SSF52833">
    <property type="entry name" value="Thioredoxin-like"/>
    <property type="match status" value="4"/>
</dbReference>
<dbReference type="Gene3D" id="1.20.1050.10">
    <property type="match status" value="4"/>
</dbReference>
<dbReference type="InterPro" id="IPR040079">
    <property type="entry name" value="Glutathione_S-Trfase"/>
</dbReference>
<dbReference type="Pfam" id="PF00043">
    <property type="entry name" value="GST_C"/>
    <property type="match status" value="2"/>
</dbReference>
<protein>
    <recommendedName>
        <fullName evidence="1">glutathione transferase</fullName>
        <ecNumber evidence="1">2.5.1.18</ecNumber>
    </recommendedName>
</protein>
<dbReference type="PROSITE" id="PS50404">
    <property type="entry name" value="GST_NTER"/>
    <property type="match status" value="4"/>
</dbReference>
<dbReference type="InterPro" id="IPR010987">
    <property type="entry name" value="Glutathione-S-Trfase_C-like"/>
</dbReference>
<feature type="domain" description="GST C-terminal" evidence="5">
    <location>
        <begin position="611"/>
        <end position="737"/>
    </location>
</feature>
<dbReference type="InterPro" id="IPR045074">
    <property type="entry name" value="GST_C_Tau"/>
</dbReference>
<dbReference type="GO" id="GO:0005737">
    <property type="term" value="C:cytoplasm"/>
    <property type="evidence" value="ECO:0007669"/>
    <property type="project" value="TreeGrafter"/>
</dbReference>
<feature type="domain" description="GST C-terminal" evidence="5">
    <location>
        <begin position="384"/>
        <end position="506"/>
    </location>
</feature>
<evidence type="ECO:0000259" key="4">
    <source>
        <dbReference type="PROSITE" id="PS50404"/>
    </source>
</evidence>
<dbReference type="Pfam" id="PF02798">
    <property type="entry name" value="GST_N"/>
    <property type="match status" value="4"/>
</dbReference>
<reference evidence="6 7" key="1">
    <citation type="journal article" date="2019" name="Nat. Plants">
        <title>Stout camphor tree genome fills gaps in understanding of flowering plant genome evolution.</title>
        <authorList>
            <person name="Chaw S.M."/>
            <person name="Liu Y.C."/>
            <person name="Wu Y.W."/>
            <person name="Wang H.Y."/>
            <person name="Lin C.I."/>
            <person name="Wu C.S."/>
            <person name="Ke H.M."/>
            <person name="Chang L.Y."/>
            <person name="Hsu C.Y."/>
            <person name="Yang H.T."/>
            <person name="Sudianto E."/>
            <person name="Hsu M.H."/>
            <person name="Wu K.P."/>
            <person name="Wang L.N."/>
            <person name="Leebens-Mack J.H."/>
            <person name="Tsai I.J."/>
        </authorList>
    </citation>
    <scope>NUCLEOTIDE SEQUENCE [LARGE SCALE GENOMIC DNA]</scope>
    <source>
        <strain evidence="7">cv. Chaw 1501</strain>
        <tissue evidence="6">Young leaves</tissue>
    </source>
</reference>
<dbReference type="Gene3D" id="3.40.30.10">
    <property type="entry name" value="Glutaredoxin"/>
    <property type="match status" value="4"/>
</dbReference>
<dbReference type="Proteomes" id="UP000283530">
    <property type="component" value="Unassembled WGS sequence"/>
</dbReference>
<dbReference type="OrthoDB" id="202840at2759"/>
<evidence type="ECO:0000256" key="3">
    <source>
        <dbReference type="ARBA" id="ARBA00047960"/>
    </source>
</evidence>
<feature type="domain" description="GST N-terminal" evidence="4">
    <location>
        <begin position="4"/>
        <end position="83"/>
    </location>
</feature>
<evidence type="ECO:0000256" key="1">
    <source>
        <dbReference type="ARBA" id="ARBA00012452"/>
    </source>
</evidence>